<name>A0A291B8I8_9GAMM</name>
<gene>
    <name evidence="1" type="ORF">BTN50_0800</name>
</gene>
<dbReference type="AlphaFoldDB" id="A0A291B8I8"/>
<sequence length="43" mass="4813">MKLLEGTLSLRACHAQIGATYAMIQALDKLVELSELKMKTYTK</sequence>
<protein>
    <recommendedName>
        <fullName evidence="3">Mobile element protein</fullName>
    </recommendedName>
</protein>
<keyword evidence="2" id="KW-1185">Reference proteome</keyword>
<dbReference type="KEGG" id="elux:BTN50_0800"/>
<evidence type="ECO:0000313" key="2">
    <source>
        <dbReference type="Proteomes" id="UP000218160"/>
    </source>
</evidence>
<accession>A0A291B8I8</accession>
<dbReference type="EMBL" id="CP020660">
    <property type="protein sequence ID" value="ATF09310.1"/>
    <property type="molecule type" value="Genomic_DNA"/>
</dbReference>
<dbReference type="Proteomes" id="UP000218160">
    <property type="component" value="Chromosome 1"/>
</dbReference>
<organism evidence="1 2">
    <name type="scientific">Candidatus Enterovibrio altilux</name>
    <dbReference type="NCBI Taxonomy" id="1927128"/>
    <lineage>
        <taxon>Bacteria</taxon>
        <taxon>Pseudomonadati</taxon>
        <taxon>Pseudomonadota</taxon>
        <taxon>Gammaproteobacteria</taxon>
        <taxon>Vibrionales</taxon>
        <taxon>Vibrionaceae</taxon>
        <taxon>Enterovibrio</taxon>
    </lineage>
</organism>
<evidence type="ECO:0000313" key="1">
    <source>
        <dbReference type="EMBL" id="ATF09310.1"/>
    </source>
</evidence>
<proteinExistence type="predicted"/>
<evidence type="ECO:0008006" key="3">
    <source>
        <dbReference type="Google" id="ProtNLM"/>
    </source>
</evidence>
<reference evidence="2" key="1">
    <citation type="submission" date="2017-04" db="EMBL/GenBank/DDBJ databases">
        <title>Genome evolution of the luminous symbionts of deep sea anglerfish.</title>
        <authorList>
            <person name="Hendry T.A."/>
        </authorList>
    </citation>
    <scope>NUCLEOTIDE SEQUENCE [LARGE SCALE GENOMIC DNA]</scope>
</reference>